<dbReference type="InterPro" id="IPR007453">
    <property type="entry name" value="DsrC/TusE"/>
</dbReference>
<gene>
    <name evidence="4" type="ORF">DFQ59_107124</name>
</gene>
<evidence type="ECO:0000256" key="1">
    <source>
        <dbReference type="ARBA" id="ARBA00004496"/>
    </source>
</evidence>
<dbReference type="GO" id="GO:0097163">
    <property type="term" value="F:sulfur carrier activity"/>
    <property type="evidence" value="ECO:0007669"/>
    <property type="project" value="TreeGrafter"/>
</dbReference>
<dbReference type="Pfam" id="PF04358">
    <property type="entry name" value="DsrC"/>
    <property type="match status" value="1"/>
</dbReference>
<dbReference type="Gene3D" id="1.10.10.370">
    <property type="entry name" value="DsrC-like protein, C-terminal domain"/>
    <property type="match status" value="1"/>
</dbReference>
<sequence length="113" mass="12828">MQTTAPETRIPPAARPLFDEEGFLHDHHLWTDDIATDIAAMEGLTGLTEAHWRVLRQVRGKFERLGAIPNMRQVCRETRLSKDEIYGLFGSCLAIWRIAGLPYPGEEAKSYMS</sequence>
<accession>A0A369C6Y7</accession>
<dbReference type="EMBL" id="QPJY01000007">
    <property type="protein sequence ID" value="RCX28377.1"/>
    <property type="molecule type" value="Genomic_DNA"/>
</dbReference>
<reference evidence="4 5" key="1">
    <citation type="submission" date="2018-07" db="EMBL/GenBank/DDBJ databases">
        <title>Genomic Encyclopedia of Type Strains, Phase IV (KMG-IV): sequencing the most valuable type-strain genomes for metagenomic binning, comparative biology and taxonomic classification.</title>
        <authorList>
            <person name="Goeker M."/>
        </authorList>
    </citation>
    <scope>NUCLEOTIDE SEQUENCE [LARGE SCALE GENOMIC DNA]</scope>
    <source>
        <strain evidence="4 5">DSM 26407</strain>
    </source>
</reference>
<name>A0A369C6Y7_9GAMM</name>
<dbReference type="RefSeq" id="WP_114280315.1">
    <property type="nucleotide sequence ID" value="NZ_QPJY01000007.1"/>
</dbReference>
<keyword evidence="5" id="KW-1185">Reference proteome</keyword>
<dbReference type="GO" id="GO:0005737">
    <property type="term" value="C:cytoplasm"/>
    <property type="evidence" value="ECO:0007669"/>
    <property type="project" value="UniProtKB-SubCell"/>
</dbReference>
<comment type="subcellular location">
    <subcellularLocation>
        <location evidence="1">Cytoplasm</location>
    </subcellularLocation>
</comment>
<proteinExistence type="inferred from homology"/>
<organism evidence="4 5">
    <name type="scientific">Thioalbus denitrificans</name>
    <dbReference type="NCBI Taxonomy" id="547122"/>
    <lineage>
        <taxon>Bacteria</taxon>
        <taxon>Pseudomonadati</taxon>
        <taxon>Pseudomonadota</taxon>
        <taxon>Gammaproteobacteria</taxon>
        <taxon>Chromatiales</taxon>
        <taxon>Ectothiorhodospiraceae</taxon>
        <taxon>Thioalbus</taxon>
    </lineage>
</organism>
<dbReference type="PANTHER" id="PTHR37010:SF1">
    <property type="entry name" value="SULFURTRANSFERASE TUSE"/>
    <property type="match status" value="1"/>
</dbReference>
<dbReference type="Proteomes" id="UP000252707">
    <property type="component" value="Unassembled WGS sequence"/>
</dbReference>
<protein>
    <submittedName>
        <fullName evidence="4">tRNA 2-thiouridine synthesizing protein E</fullName>
    </submittedName>
</protein>
<evidence type="ECO:0000256" key="3">
    <source>
        <dbReference type="ARBA" id="ARBA00022490"/>
    </source>
</evidence>
<keyword evidence="3" id="KW-0963">Cytoplasm</keyword>
<dbReference type="GO" id="GO:0002143">
    <property type="term" value="P:tRNA wobble position uridine thiolation"/>
    <property type="evidence" value="ECO:0007669"/>
    <property type="project" value="TreeGrafter"/>
</dbReference>
<evidence type="ECO:0000313" key="5">
    <source>
        <dbReference type="Proteomes" id="UP000252707"/>
    </source>
</evidence>
<comment type="similarity">
    <text evidence="2">Belongs to the DsrC/TusE family.</text>
</comment>
<dbReference type="AlphaFoldDB" id="A0A369C6Y7"/>
<dbReference type="SUPFAM" id="SSF69721">
    <property type="entry name" value="DsrC, the gamma subunit of dissimilatory sulfite reductase"/>
    <property type="match status" value="1"/>
</dbReference>
<evidence type="ECO:0000256" key="2">
    <source>
        <dbReference type="ARBA" id="ARBA00005718"/>
    </source>
</evidence>
<dbReference type="InterPro" id="IPR025526">
    <property type="entry name" value="DsrC-like_dom_sf"/>
</dbReference>
<evidence type="ECO:0000313" key="4">
    <source>
        <dbReference type="EMBL" id="RCX28377.1"/>
    </source>
</evidence>
<comment type="caution">
    <text evidence="4">The sequence shown here is derived from an EMBL/GenBank/DDBJ whole genome shotgun (WGS) entry which is preliminary data.</text>
</comment>
<dbReference type="PANTHER" id="PTHR37010">
    <property type="entry name" value="SULFURTRANSFERASE TUSE"/>
    <property type="match status" value="1"/>
</dbReference>
<dbReference type="OrthoDB" id="8562858at2"/>
<dbReference type="InterPro" id="IPR042072">
    <property type="entry name" value="DsrC-like_C"/>
</dbReference>